<feature type="transmembrane region" description="Helical" evidence="4">
    <location>
        <begin position="85"/>
        <end position="107"/>
    </location>
</feature>
<feature type="compositionally biased region" description="Pro residues" evidence="3">
    <location>
        <begin position="49"/>
        <end position="61"/>
    </location>
</feature>
<proteinExistence type="predicted"/>
<evidence type="ECO:0000313" key="6">
    <source>
        <dbReference type="Proteomes" id="UP000548476"/>
    </source>
</evidence>
<evidence type="ECO:0000256" key="1">
    <source>
        <dbReference type="ARBA" id="ARBA00004370"/>
    </source>
</evidence>
<comment type="caution">
    <text evidence="5">The sequence shown here is derived from an EMBL/GenBank/DDBJ whole genome shotgun (WGS) entry which is preliminary data.</text>
</comment>
<sequence length="245" mass="26262">MSGKYVPRSLREKNRKPRPSGAATGSADSSGSAKKPGEATDGSVKTAPKPSPRPRPTPGTRPAPRTRGAVRPLRRHRSVAQLRRLALRLSATAVLIMLIAGATFYFLQRADGLDKAAAEAEADARVAVQAIVAYDYRSFDSSKANGMAHVTGAFAEDYGKQMDGLRDQVIKEKAVVVAPVSGSGIVSVETDGLFSFTPKSVDVLLFVNQIRRNDNINGEKVDTNRIVLHMVQDGGEWKAASVTAY</sequence>
<name>A0A841FRG9_9ACTN</name>
<dbReference type="RefSeq" id="WP_184790232.1">
    <property type="nucleotide sequence ID" value="NZ_BONT01000081.1"/>
</dbReference>
<accession>A0A841FRG9</accession>
<organism evidence="5 6">
    <name type="scientific">Phytomonospora endophytica</name>
    <dbReference type="NCBI Taxonomy" id="714109"/>
    <lineage>
        <taxon>Bacteria</taxon>
        <taxon>Bacillati</taxon>
        <taxon>Actinomycetota</taxon>
        <taxon>Actinomycetes</taxon>
        <taxon>Micromonosporales</taxon>
        <taxon>Micromonosporaceae</taxon>
        <taxon>Phytomonospora</taxon>
    </lineage>
</organism>
<comment type="subcellular location">
    <subcellularLocation>
        <location evidence="1">Membrane</location>
    </subcellularLocation>
</comment>
<evidence type="ECO:0000256" key="4">
    <source>
        <dbReference type="SAM" id="Phobius"/>
    </source>
</evidence>
<keyword evidence="2 4" id="KW-0472">Membrane</keyword>
<evidence type="ECO:0000256" key="3">
    <source>
        <dbReference type="SAM" id="MobiDB-lite"/>
    </source>
</evidence>
<keyword evidence="6" id="KW-1185">Reference proteome</keyword>
<keyword evidence="4" id="KW-0812">Transmembrane</keyword>
<feature type="region of interest" description="Disordered" evidence="3">
    <location>
        <begin position="1"/>
        <end position="75"/>
    </location>
</feature>
<evidence type="ECO:0000256" key="2">
    <source>
        <dbReference type="ARBA" id="ARBA00023136"/>
    </source>
</evidence>
<dbReference type="Proteomes" id="UP000548476">
    <property type="component" value="Unassembled WGS sequence"/>
</dbReference>
<feature type="compositionally biased region" description="Low complexity" evidence="3">
    <location>
        <begin position="20"/>
        <end position="33"/>
    </location>
</feature>
<dbReference type="AlphaFoldDB" id="A0A841FRG9"/>
<dbReference type="PANTHER" id="PTHR37042">
    <property type="entry name" value="OUTER MEMBRANE PROTEIN RV1973"/>
    <property type="match status" value="1"/>
</dbReference>
<gene>
    <name evidence="5" type="ORF">HNR73_005289</name>
</gene>
<dbReference type="GO" id="GO:0016020">
    <property type="term" value="C:membrane"/>
    <property type="evidence" value="ECO:0007669"/>
    <property type="project" value="UniProtKB-SubCell"/>
</dbReference>
<keyword evidence="4" id="KW-1133">Transmembrane helix</keyword>
<evidence type="ECO:0000313" key="5">
    <source>
        <dbReference type="EMBL" id="MBB6037413.1"/>
    </source>
</evidence>
<dbReference type="EMBL" id="JACHGT010000012">
    <property type="protein sequence ID" value="MBB6037413.1"/>
    <property type="molecule type" value="Genomic_DNA"/>
</dbReference>
<dbReference type="PANTHER" id="PTHR37042:SF4">
    <property type="entry name" value="OUTER MEMBRANE PROTEIN RV1973"/>
    <property type="match status" value="1"/>
</dbReference>
<reference evidence="5 6" key="1">
    <citation type="submission" date="2020-08" db="EMBL/GenBank/DDBJ databases">
        <title>Genomic Encyclopedia of Type Strains, Phase IV (KMG-IV): sequencing the most valuable type-strain genomes for metagenomic binning, comparative biology and taxonomic classification.</title>
        <authorList>
            <person name="Goeker M."/>
        </authorList>
    </citation>
    <scope>NUCLEOTIDE SEQUENCE [LARGE SCALE GENOMIC DNA]</scope>
    <source>
        <strain evidence="5 6">YIM 65646</strain>
    </source>
</reference>
<protein>
    <submittedName>
        <fullName evidence="5">Mce-associated membrane protein</fullName>
    </submittedName>
</protein>